<dbReference type="PRINTS" id="PR00081">
    <property type="entry name" value="GDHRDH"/>
</dbReference>
<dbReference type="GO" id="GO:0016491">
    <property type="term" value="F:oxidoreductase activity"/>
    <property type="evidence" value="ECO:0007669"/>
    <property type="project" value="UniProtKB-KW"/>
</dbReference>
<protein>
    <submittedName>
        <fullName evidence="2">Uncharacterized protein</fullName>
    </submittedName>
</protein>
<dbReference type="AlphaFoldDB" id="A0AAD5Y7Y4"/>
<dbReference type="CDD" id="cd05327">
    <property type="entry name" value="retinol-DH_like_SDR_c_like"/>
    <property type="match status" value="2"/>
</dbReference>
<sequence length="578" mass="64504">MVFQYKPTKDLTGKVAIVTGASSGIGKITAQELARLHCKVIIAARNQQKTLPIIELIKKETGNENVEFLHLELDNLKTIPAAVTDFLSKNTRLDLLINNAGVANAGGLTKDGFEMTFGTNHLGPFLFTELLRPILEATPDSRIVNVASKIHLKGAKYDFDKLRQENKNTVKLDSYGDSKLANVMYTKKLAADLKNTLVYSLHPGVVATDIWRNIPGFLQPIIKLFMISEQEGAMTSLYCALEAKREDNGKYFDDCKPVNYSPIADDKDAVEELYSKSRELGVRIFPQILIRMVFKYKPTKDLTGKVAIVTGGSSGIGKVTCFELARLNCTVVVAARNEAKTLPVIEEIKKETGNDKIEFLHLELDDLKTVPVAVKEFLSKHSRLDLLINNAGIANAGGLSKDGFELTFATNHLGPYLFTELLKSTLEATPGARIVNISSIAHFSGVRYDWETIKKENPKTIKIDTYQNSKLANVMYTRKLAKELKNTLVYSLHPGVVATDVWRSFPWWLQPVIKLFMISEQEGAMTTLYCALEARKEDNGLYFNDCKVIPHLALADDEALIEELCSKSKEFVKEYLNQ</sequence>
<dbReference type="EMBL" id="JADGKB010000046">
    <property type="protein sequence ID" value="KAJ3256749.1"/>
    <property type="molecule type" value="Genomic_DNA"/>
</dbReference>
<dbReference type="PANTHER" id="PTHR43157:SF31">
    <property type="entry name" value="PHOSPHATIDYLINOSITOL-GLYCAN BIOSYNTHESIS CLASS F PROTEIN"/>
    <property type="match status" value="1"/>
</dbReference>
<dbReference type="InterPro" id="IPR036291">
    <property type="entry name" value="NAD(P)-bd_dom_sf"/>
</dbReference>
<keyword evidence="3" id="KW-1185">Reference proteome</keyword>
<comment type="caution">
    <text evidence="2">The sequence shown here is derived from an EMBL/GenBank/DDBJ whole genome shotgun (WGS) entry which is preliminary data.</text>
</comment>
<evidence type="ECO:0000313" key="3">
    <source>
        <dbReference type="Proteomes" id="UP001210925"/>
    </source>
</evidence>
<dbReference type="Pfam" id="PF00106">
    <property type="entry name" value="adh_short"/>
    <property type="match status" value="2"/>
</dbReference>
<reference evidence="2" key="1">
    <citation type="submission" date="2020-05" db="EMBL/GenBank/DDBJ databases">
        <title>Phylogenomic resolution of chytrid fungi.</title>
        <authorList>
            <person name="Stajich J.E."/>
            <person name="Amses K."/>
            <person name="Simmons R."/>
            <person name="Seto K."/>
            <person name="Myers J."/>
            <person name="Bonds A."/>
            <person name="Quandt C.A."/>
            <person name="Barry K."/>
            <person name="Liu P."/>
            <person name="Grigoriev I."/>
            <person name="Longcore J.E."/>
            <person name="James T.Y."/>
        </authorList>
    </citation>
    <scope>NUCLEOTIDE SEQUENCE</scope>
    <source>
        <strain evidence="2">PLAUS21</strain>
    </source>
</reference>
<name>A0AAD5Y7Y4_9FUNG</name>
<proteinExistence type="predicted"/>
<dbReference type="Proteomes" id="UP001210925">
    <property type="component" value="Unassembled WGS sequence"/>
</dbReference>
<dbReference type="InterPro" id="IPR002347">
    <property type="entry name" value="SDR_fam"/>
</dbReference>
<dbReference type="PANTHER" id="PTHR43157">
    <property type="entry name" value="PHOSPHATIDYLINOSITOL-GLYCAN BIOSYNTHESIS CLASS F PROTEIN-RELATED"/>
    <property type="match status" value="1"/>
</dbReference>
<accession>A0AAD5Y7Y4</accession>
<evidence type="ECO:0000256" key="1">
    <source>
        <dbReference type="ARBA" id="ARBA00023002"/>
    </source>
</evidence>
<gene>
    <name evidence="2" type="ORF">HK103_005122</name>
</gene>
<keyword evidence="1" id="KW-0560">Oxidoreductase</keyword>
<organism evidence="2 3">
    <name type="scientific">Boothiomyces macroporosus</name>
    <dbReference type="NCBI Taxonomy" id="261099"/>
    <lineage>
        <taxon>Eukaryota</taxon>
        <taxon>Fungi</taxon>
        <taxon>Fungi incertae sedis</taxon>
        <taxon>Chytridiomycota</taxon>
        <taxon>Chytridiomycota incertae sedis</taxon>
        <taxon>Chytridiomycetes</taxon>
        <taxon>Rhizophydiales</taxon>
        <taxon>Terramycetaceae</taxon>
        <taxon>Boothiomyces</taxon>
    </lineage>
</organism>
<dbReference type="PRINTS" id="PR00080">
    <property type="entry name" value="SDRFAMILY"/>
</dbReference>
<evidence type="ECO:0000313" key="2">
    <source>
        <dbReference type="EMBL" id="KAJ3256749.1"/>
    </source>
</evidence>
<dbReference type="SUPFAM" id="SSF51735">
    <property type="entry name" value="NAD(P)-binding Rossmann-fold domains"/>
    <property type="match status" value="2"/>
</dbReference>
<dbReference type="Gene3D" id="3.40.50.720">
    <property type="entry name" value="NAD(P)-binding Rossmann-like Domain"/>
    <property type="match status" value="2"/>
</dbReference>